<dbReference type="InterPro" id="IPR035965">
    <property type="entry name" value="PAS-like_dom_sf"/>
</dbReference>
<dbReference type="InterPro" id="IPR013655">
    <property type="entry name" value="PAS_fold_3"/>
</dbReference>
<gene>
    <name evidence="5" type="ORF">HNQ94_001148</name>
</gene>
<dbReference type="SMART" id="SM00267">
    <property type="entry name" value="GGDEF"/>
    <property type="match status" value="1"/>
</dbReference>
<feature type="domain" description="PAS" evidence="1">
    <location>
        <begin position="145"/>
        <end position="215"/>
    </location>
</feature>
<dbReference type="PANTHER" id="PTHR44757">
    <property type="entry name" value="DIGUANYLATE CYCLASE DGCP"/>
    <property type="match status" value="1"/>
</dbReference>
<proteinExistence type="predicted"/>
<dbReference type="PROSITE" id="PS50113">
    <property type="entry name" value="PAC"/>
    <property type="match status" value="1"/>
</dbReference>
<dbReference type="InterPro" id="IPR000014">
    <property type="entry name" value="PAS"/>
</dbReference>
<comment type="caution">
    <text evidence="5">The sequence shown here is derived from an EMBL/GenBank/DDBJ whole genome shotgun (WGS) entry which is preliminary data.</text>
</comment>
<dbReference type="SMART" id="SM00052">
    <property type="entry name" value="EAL"/>
    <property type="match status" value="1"/>
</dbReference>
<dbReference type="CDD" id="cd00130">
    <property type="entry name" value="PAS"/>
    <property type="match status" value="2"/>
</dbReference>
<feature type="domain" description="PAC" evidence="2">
    <location>
        <begin position="92"/>
        <end position="144"/>
    </location>
</feature>
<dbReference type="SUPFAM" id="SSF141868">
    <property type="entry name" value="EAL domain-like"/>
    <property type="match status" value="1"/>
</dbReference>
<dbReference type="InterPro" id="IPR000700">
    <property type="entry name" value="PAS-assoc_C"/>
</dbReference>
<dbReference type="NCBIfam" id="TIGR00254">
    <property type="entry name" value="GGDEF"/>
    <property type="match status" value="1"/>
</dbReference>
<dbReference type="PROSITE" id="PS50887">
    <property type="entry name" value="GGDEF"/>
    <property type="match status" value="1"/>
</dbReference>
<dbReference type="InterPro" id="IPR000160">
    <property type="entry name" value="GGDEF_dom"/>
</dbReference>
<dbReference type="RefSeq" id="WP_174495265.1">
    <property type="nucleotide sequence ID" value="NZ_CADDWK010000003.1"/>
</dbReference>
<dbReference type="InterPro" id="IPR052155">
    <property type="entry name" value="Biofilm_reg_signaling"/>
</dbReference>
<dbReference type="Gene3D" id="3.30.450.20">
    <property type="entry name" value="PAS domain"/>
    <property type="match status" value="2"/>
</dbReference>
<dbReference type="SMART" id="SM00086">
    <property type="entry name" value="PAC"/>
    <property type="match status" value="2"/>
</dbReference>
<dbReference type="PROSITE" id="PS50112">
    <property type="entry name" value="PAS"/>
    <property type="match status" value="1"/>
</dbReference>
<dbReference type="Gene3D" id="3.30.70.270">
    <property type="match status" value="1"/>
</dbReference>
<dbReference type="SUPFAM" id="SSF55073">
    <property type="entry name" value="Nucleotide cyclase"/>
    <property type="match status" value="1"/>
</dbReference>
<dbReference type="NCBIfam" id="TIGR00229">
    <property type="entry name" value="sensory_box"/>
    <property type="match status" value="2"/>
</dbReference>
<dbReference type="PROSITE" id="PS50883">
    <property type="entry name" value="EAL"/>
    <property type="match status" value="1"/>
</dbReference>
<evidence type="ECO:0000259" key="3">
    <source>
        <dbReference type="PROSITE" id="PS50883"/>
    </source>
</evidence>
<feature type="domain" description="GGDEF" evidence="4">
    <location>
        <begin position="302"/>
        <end position="435"/>
    </location>
</feature>
<dbReference type="Gene3D" id="3.20.20.450">
    <property type="entry name" value="EAL domain"/>
    <property type="match status" value="1"/>
</dbReference>
<evidence type="ECO:0000259" key="1">
    <source>
        <dbReference type="PROSITE" id="PS50112"/>
    </source>
</evidence>
<accession>A0A841Q2D3</accession>
<keyword evidence="6" id="KW-1185">Reference proteome</keyword>
<dbReference type="SMART" id="SM00091">
    <property type="entry name" value="PAS"/>
    <property type="match status" value="2"/>
</dbReference>
<evidence type="ECO:0000259" key="2">
    <source>
        <dbReference type="PROSITE" id="PS50113"/>
    </source>
</evidence>
<dbReference type="InterPro" id="IPR029787">
    <property type="entry name" value="Nucleotide_cyclase"/>
</dbReference>
<dbReference type="Pfam" id="PF00563">
    <property type="entry name" value="EAL"/>
    <property type="match status" value="1"/>
</dbReference>
<evidence type="ECO:0000313" key="6">
    <source>
        <dbReference type="Proteomes" id="UP000581688"/>
    </source>
</evidence>
<sequence>MDLFDSDIPLDNLTAENIELLKNLKVALDTSSIIAVTNNRGEITYANDRFCHISKFLRTELIGSNHRILNSNFHSKNFFKEMWRTIGTGNVWKGEIRNRAKDGSIYWVDTIIVPFLNENNKPYQYISFRNDITEKKRMEESLHLQEERIKALIQHSNEGIAILDQDFTITYMSPTYEKITNRKANSVIDKDVLELIHPDDKEKCKCYLIKAVKDPQTPYKIHIRAIHDDGLYYIHELVLTNFIDYPGINGIVVNFRNITEEKRLETQIQHNTFFDPNTNLPTRLYLDSRLKSMVNKGLKSNERFVLGIFDIDDFKHINDMFGHDIGDMFLKEIAKRLTECLSKESFIARLGGDEFAIIIPDLYSSSQLEETGKRIMELFTKPILINEYEFFCSISLGFCKFPEDGNGSQTLLAHANNAMTFAKKNGKNHFSIYDGSIQSFNYRSFTIKNSMRKAIEEEQFLLHFQPRINVKTLKIEGFESLIRWDHPELGLISPFEFIPIAEQTGLMGEIGDWVFKKSCEYLTEINSKSNITYKMSINFSPNQFLNKDIVDRYLQILRESHISPSLIEIEITESLFIHNKKRVAYVLNAFRTAGFSLALDDFGTGYSSLSYLKEFKTDVIKIDKSFVEKITVDQDIKAIAEMIIRLAHQFNMRVVGEGVETTEQLSILKDLHCDEIQGYYFSKPLPYGQNLLDFIESYHK</sequence>
<dbReference type="PANTHER" id="PTHR44757:SF2">
    <property type="entry name" value="BIOFILM ARCHITECTURE MAINTENANCE PROTEIN MBAA"/>
    <property type="match status" value="1"/>
</dbReference>
<dbReference type="InterPro" id="IPR001610">
    <property type="entry name" value="PAC"/>
</dbReference>
<dbReference type="EMBL" id="JACHGH010000003">
    <property type="protein sequence ID" value="MBB6452702.1"/>
    <property type="molecule type" value="Genomic_DNA"/>
</dbReference>
<name>A0A841Q2D3_9BACI</name>
<dbReference type="SUPFAM" id="SSF55785">
    <property type="entry name" value="PYP-like sensor domain (PAS domain)"/>
    <property type="match status" value="2"/>
</dbReference>
<dbReference type="CDD" id="cd01948">
    <property type="entry name" value="EAL"/>
    <property type="match status" value="1"/>
</dbReference>
<dbReference type="Proteomes" id="UP000581688">
    <property type="component" value="Unassembled WGS sequence"/>
</dbReference>
<dbReference type="Pfam" id="PF08447">
    <property type="entry name" value="PAS_3"/>
    <property type="match status" value="1"/>
</dbReference>
<dbReference type="AlphaFoldDB" id="A0A841Q2D3"/>
<dbReference type="InterPro" id="IPR001633">
    <property type="entry name" value="EAL_dom"/>
</dbReference>
<dbReference type="Pfam" id="PF13426">
    <property type="entry name" value="PAS_9"/>
    <property type="match status" value="1"/>
</dbReference>
<feature type="domain" description="EAL" evidence="3">
    <location>
        <begin position="444"/>
        <end position="698"/>
    </location>
</feature>
<dbReference type="InterPro" id="IPR043128">
    <property type="entry name" value="Rev_trsase/Diguanyl_cyclase"/>
</dbReference>
<protein>
    <submittedName>
        <fullName evidence="5">Diguanylate cyclase (GGDEF)-like protein/PAS domain S-box-containing protein</fullName>
    </submittedName>
</protein>
<evidence type="ECO:0000259" key="4">
    <source>
        <dbReference type="PROSITE" id="PS50887"/>
    </source>
</evidence>
<dbReference type="CDD" id="cd01949">
    <property type="entry name" value="GGDEF"/>
    <property type="match status" value="1"/>
</dbReference>
<evidence type="ECO:0000313" key="5">
    <source>
        <dbReference type="EMBL" id="MBB6452702.1"/>
    </source>
</evidence>
<dbReference type="InterPro" id="IPR035919">
    <property type="entry name" value="EAL_sf"/>
</dbReference>
<dbReference type="Pfam" id="PF00990">
    <property type="entry name" value="GGDEF"/>
    <property type="match status" value="1"/>
</dbReference>
<organism evidence="5 6">
    <name type="scientific">Salirhabdus euzebyi</name>
    <dbReference type="NCBI Taxonomy" id="394506"/>
    <lineage>
        <taxon>Bacteria</taxon>
        <taxon>Bacillati</taxon>
        <taxon>Bacillota</taxon>
        <taxon>Bacilli</taxon>
        <taxon>Bacillales</taxon>
        <taxon>Bacillaceae</taxon>
        <taxon>Salirhabdus</taxon>
    </lineage>
</organism>
<reference evidence="5 6" key="1">
    <citation type="submission" date="2020-08" db="EMBL/GenBank/DDBJ databases">
        <title>Genomic Encyclopedia of Type Strains, Phase IV (KMG-IV): sequencing the most valuable type-strain genomes for metagenomic binning, comparative biology and taxonomic classification.</title>
        <authorList>
            <person name="Goeker M."/>
        </authorList>
    </citation>
    <scope>NUCLEOTIDE SEQUENCE [LARGE SCALE GENOMIC DNA]</scope>
    <source>
        <strain evidence="5 6">DSM 19612</strain>
    </source>
</reference>